<sequence length="173" mass="20128">MKKKRTIMIFPRFHNIGVINDIRKKYDPLADKVLPHITLVFPFESELGNVEIIEWLSVSLKDIKPFTLRMSGFSKQSDVYEDYLFLNITEGKEVITGIHDSLYQGILEKYKADYPYEPHMTVGRPPSREKTDSIIESLGSDKEIYETTIDTISVEMIGVNEESIIEIEYKLYR</sequence>
<reference evidence="1 2" key="2">
    <citation type="submission" date="2020-08" db="EMBL/GenBank/DDBJ databases">
        <authorList>
            <person name="Ueki A."/>
            <person name="Tonouchi A."/>
        </authorList>
    </citation>
    <scope>NUCLEOTIDE SEQUENCE [LARGE SCALE GENOMIC DNA]</scope>
    <source>
        <strain evidence="1 2">CTTW</strain>
    </source>
</reference>
<evidence type="ECO:0000313" key="2">
    <source>
        <dbReference type="Proteomes" id="UP000515703"/>
    </source>
</evidence>
<dbReference type="AlphaFoldDB" id="A0A7I8DKS6"/>
<dbReference type="PANTHER" id="PTHR40037:SF1">
    <property type="entry name" value="PHOSPHOESTERASE SAOUHSC_00951-RELATED"/>
    <property type="match status" value="1"/>
</dbReference>
<keyword evidence="2" id="KW-1185">Reference proteome</keyword>
<dbReference type="EMBL" id="AP023368">
    <property type="protein sequence ID" value="BCJ98287.1"/>
    <property type="molecule type" value="Genomic_DNA"/>
</dbReference>
<evidence type="ECO:0000313" key="1">
    <source>
        <dbReference type="EMBL" id="BCJ98287.1"/>
    </source>
</evidence>
<dbReference type="SUPFAM" id="SSF55144">
    <property type="entry name" value="LigT-like"/>
    <property type="match status" value="1"/>
</dbReference>
<dbReference type="InterPro" id="IPR050580">
    <property type="entry name" value="2H_phosphoesterase_YjcG-like"/>
</dbReference>
<protein>
    <submittedName>
        <fullName evidence="1">2'-5' RNA ligase</fullName>
    </submittedName>
</protein>
<dbReference type="InterPro" id="IPR009097">
    <property type="entry name" value="Cyclic_Pdiesterase"/>
</dbReference>
<gene>
    <name evidence="1" type="ORF">bsdcttw_13280</name>
</gene>
<dbReference type="Pfam" id="PF13563">
    <property type="entry name" value="2_5_RNA_ligase2"/>
    <property type="match status" value="1"/>
</dbReference>
<dbReference type="RefSeq" id="WP_185258626.1">
    <property type="nucleotide sequence ID" value="NZ_AP023368.1"/>
</dbReference>
<dbReference type="Gene3D" id="3.90.1140.10">
    <property type="entry name" value="Cyclic phosphodiesterase"/>
    <property type="match status" value="1"/>
</dbReference>
<proteinExistence type="predicted"/>
<dbReference type="Proteomes" id="UP000515703">
    <property type="component" value="Chromosome"/>
</dbReference>
<dbReference type="GO" id="GO:0016874">
    <property type="term" value="F:ligase activity"/>
    <property type="evidence" value="ECO:0007669"/>
    <property type="project" value="UniProtKB-KW"/>
</dbReference>
<accession>A0A7I8DKS6</accession>
<keyword evidence="1" id="KW-0436">Ligase</keyword>
<dbReference type="KEGG" id="acht:bsdcttw_13280"/>
<dbReference type="PANTHER" id="PTHR40037">
    <property type="entry name" value="PHOSPHOESTERASE YJCG-RELATED"/>
    <property type="match status" value="1"/>
</dbReference>
<name>A0A7I8DKS6_9FIRM</name>
<reference evidence="1 2" key="1">
    <citation type="submission" date="2020-08" db="EMBL/GenBank/DDBJ databases">
        <title>Draft genome sequencing of an Anaerocolumna strain isolated from anoxic soil subjected to BSD treatment.</title>
        <authorList>
            <person name="Uek A."/>
            <person name="Tonouchi A."/>
        </authorList>
    </citation>
    <scope>NUCLEOTIDE SEQUENCE [LARGE SCALE GENOMIC DNA]</scope>
    <source>
        <strain evidence="1 2">CTTW</strain>
    </source>
</reference>
<organism evidence="1 2">
    <name type="scientific">Anaerocolumna chitinilytica</name>
    <dbReference type="NCBI Taxonomy" id="1727145"/>
    <lineage>
        <taxon>Bacteria</taxon>
        <taxon>Bacillati</taxon>
        <taxon>Bacillota</taxon>
        <taxon>Clostridia</taxon>
        <taxon>Lachnospirales</taxon>
        <taxon>Lachnospiraceae</taxon>
        <taxon>Anaerocolumna</taxon>
    </lineage>
</organism>